<feature type="transmembrane region" description="Helical" evidence="6">
    <location>
        <begin position="53"/>
        <end position="77"/>
    </location>
</feature>
<dbReference type="InterPro" id="IPR011701">
    <property type="entry name" value="MFS"/>
</dbReference>
<evidence type="ECO:0000256" key="2">
    <source>
        <dbReference type="ARBA" id="ARBA00022475"/>
    </source>
</evidence>
<dbReference type="SUPFAM" id="SSF103473">
    <property type="entry name" value="MFS general substrate transporter"/>
    <property type="match status" value="1"/>
</dbReference>
<feature type="transmembrane region" description="Helical" evidence="6">
    <location>
        <begin position="383"/>
        <end position="402"/>
    </location>
</feature>
<evidence type="ECO:0000256" key="4">
    <source>
        <dbReference type="ARBA" id="ARBA00022989"/>
    </source>
</evidence>
<protein>
    <submittedName>
        <fullName evidence="7">MFS transporter</fullName>
    </submittedName>
</protein>
<proteinExistence type="predicted"/>
<evidence type="ECO:0000256" key="5">
    <source>
        <dbReference type="ARBA" id="ARBA00023136"/>
    </source>
</evidence>
<feature type="transmembrane region" description="Helical" evidence="6">
    <location>
        <begin position="322"/>
        <end position="343"/>
    </location>
</feature>
<evidence type="ECO:0000256" key="1">
    <source>
        <dbReference type="ARBA" id="ARBA00004651"/>
    </source>
</evidence>
<dbReference type="CDD" id="cd06173">
    <property type="entry name" value="MFS_MefA_like"/>
    <property type="match status" value="1"/>
</dbReference>
<keyword evidence="8" id="KW-1185">Reference proteome</keyword>
<sequence length="420" mass="42645">MPSTTGPRSTAGASVFRLPEFRALWAAELVSICGDQLARVAFSVLVYGRTGSAAWAAVVYALTFLPALLGGVLLGWVADRFRRREVMVVADLARALLVVPLAVPGIPLALLCPLLVLVVVLASPHSAAQGALLPEVLRDEDSLERGFAVRQITNQTAQIAGFAAGGALLVLISPTVAILANAGTFLLSALLVRFGVRSRQAPASGDAGGGGVRTWLRDIGDGARTVAAHPRLRTLALAVWLVGCYVAPEALAAPLADEMGAGPASVGLLMAADPAGSVLGAVVVSRWVPEAWRERLIIPFALVAGVPLVVSAFTPWTGAVVALWALTGALCTAALVPAQAAFVRTTPVDMRGRATGLAASGLIAAQGLAILVCGLLAESSTAALAVAACGAGGLLLAAGLMVTRGARSALDPVPVPARDG</sequence>
<comment type="subcellular location">
    <subcellularLocation>
        <location evidence="1">Cell membrane</location>
        <topology evidence="1">Multi-pass membrane protein</topology>
    </subcellularLocation>
</comment>
<feature type="transmembrane region" description="Helical" evidence="6">
    <location>
        <begin position="97"/>
        <end position="122"/>
    </location>
</feature>
<feature type="transmembrane region" description="Helical" evidence="6">
    <location>
        <begin position="296"/>
        <end position="316"/>
    </location>
</feature>
<dbReference type="EMBL" id="BAABGT010000021">
    <property type="protein sequence ID" value="GAA4540592.1"/>
    <property type="molecule type" value="Genomic_DNA"/>
</dbReference>
<feature type="transmembrane region" description="Helical" evidence="6">
    <location>
        <begin position="234"/>
        <end position="256"/>
    </location>
</feature>
<evidence type="ECO:0000256" key="6">
    <source>
        <dbReference type="SAM" id="Phobius"/>
    </source>
</evidence>
<accession>A0ABP8RJQ1</accession>
<keyword evidence="3 6" id="KW-0812">Transmembrane</keyword>
<gene>
    <name evidence="7" type="ORF">GCM10023175_13430</name>
</gene>
<evidence type="ECO:0000313" key="8">
    <source>
        <dbReference type="Proteomes" id="UP001501598"/>
    </source>
</evidence>
<dbReference type="Pfam" id="PF07690">
    <property type="entry name" value="MFS_1"/>
    <property type="match status" value="2"/>
</dbReference>
<reference evidence="8" key="1">
    <citation type="journal article" date="2019" name="Int. J. Syst. Evol. Microbiol.">
        <title>The Global Catalogue of Microorganisms (GCM) 10K type strain sequencing project: providing services to taxonomists for standard genome sequencing and annotation.</title>
        <authorList>
            <consortium name="The Broad Institute Genomics Platform"/>
            <consortium name="The Broad Institute Genome Sequencing Center for Infectious Disease"/>
            <person name="Wu L."/>
            <person name="Ma J."/>
        </authorList>
    </citation>
    <scope>NUCLEOTIDE SEQUENCE [LARGE SCALE GENOMIC DNA]</scope>
    <source>
        <strain evidence="8">JCM 17906</strain>
    </source>
</reference>
<dbReference type="Gene3D" id="1.20.1250.20">
    <property type="entry name" value="MFS general substrate transporter like domains"/>
    <property type="match status" value="2"/>
</dbReference>
<dbReference type="PANTHER" id="PTHR23513:SF11">
    <property type="entry name" value="STAPHYLOFERRIN A TRANSPORTER"/>
    <property type="match status" value="1"/>
</dbReference>
<organism evidence="7 8">
    <name type="scientific">Pseudonocardia xishanensis</name>
    <dbReference type="NCBI Taxonomy" id="630995"/>
    <lineage>
        <taxon>Bacteria</taxon>
        <taxon>Bacillati</taxon>
        <taxon>Actinomycetota</taxon>
        <taxon>Actinomycetes</taxon>
        <taxon>Pseudonocardiales</taxon>
        <taxon>Pseudonocardiaceae</taxon>
        <taxon>Pseudonocardia</taxon>
    </lineage>
</organism>
<dbReference type="Proteomes" id="UP001501598">
    <property type="component" value="Unassembled WGS sequence"/>
</dbReference>
<evidence type="ECO:0000313" key="7">
    <source>
        <dbReference type="EMBL" id="GAA4540592.1"/>
    </source>
</evidence>
<keyword evidence="2" id="KW-1003">Cell membrane</keyword>
<evidence type="ECO:0000256" key="3">
    <source>
        <dbReference type="ARBA" id="ARBA00022692"/>
    </source>
</evidence>
<feature type="transmembrane region" description="Helical" evidence="6">
    <location>
        <begin position="159"/>
        <end position="192"/>
    </location>
</feature>
<dbReference type="InterPro" id="IPR036259">
    <property type="entry name" value="MFS_trans_sf"/>
</dbReference>
<feature type="transmembrane region" description="Helical" evidence="6">
    <location>
        <begin position="262"/>
        <end position="284"/>
    </location>
</feature>
<name>A0ABP8RJQ1_9PSEU</name>
<keyword evidence="5 6" id="KW-0472">Membrane</keyword>
<dbReference type="PANTHER" id="PTHR23513">
    <property type="entry name" value="INTEGRAL MEMBRANE EFFLUX PROTEIN-RELATED"/>
    <property type="match status" value="1"/>
</dbReference>
<comment type="caution">
    <text evidence="7">The sequence shown here is derived from an EMBL/GenBank/DDBJ whole genome shotgun (WGS) entry which is preliminary data.</text>
</comment>
<feature type="transmembrane region" description="Helical" evidence="6">
    <location>
        <begin position="355"/>
        <end position="377"/>
    </location>
</feature>
<keyword evidence="4 6" id="KW-1133">Transmembrane helix</keyword>